<protein>
    <submittedName>
        <fullName evidence="1">Acyltransferase</fullName>
    </submittedName>
</protein>
<dbReference type="AlphaFoldDB" id="A0A520LJI4"/>
<keyword evidence="1" id="KW-0808">Transferase</keyword>
<dbReference type="EMBL" id="SHBO01000080">
    <property type="protein sequence ID" value="RZO02221.1"/>
    <property type="molecule type" value="Genomic_DNA"/>
</dbReference>
<sequence>MMTRVSKQQIPECFWANRPILLQWLGKAILTVFDWRVCGSISEE</sequence>
<reference evidence="1 2" key="1">
    <citation type="submission" date="2019-02" db="EMBL/GenBank/DDBJ databases">
        <title>Prokaryotic population dynamics and viral predation in marine succession experiment using metagenomics: the confinement effect.</title>
        <authorList>
            <person name="Haro-Moreno J.M."/>
            <person name="Rodriguez-Valera F."/>
            <person name="Lopez-Perez M."/>
        </authorList>
    </citation>
    <scope>NUCLEOTIDE SEQUENCE [LARGE SCALE GENOMIC DNA]</scope>
    <source>
        <strain evidence="1">MED-G169</strain>
    </source>
</reference>
<dbReference type="Proteomes" id="UP000318148">
    <property type="component" value="Unassembled WGS sequence"/>
</dbReference>
<gene>
    <name evidence="1" type="ORF">EVB02_04655</name>
</gene>
<accession>A0A520LJI4</accession>
<dbReference type="GO" id="GO:0016746">
    <property type="term" value="F:acyltransferase activity"/>
    <property type="evidence" value="ECO:0007669"/>
    <property type="project" value="UniProtKB-KW"/>
</dbReference>
<evidence type="ECO:0000313" key="1">
    <source>
        <dbReference type="EMBL" id="RZO02221.1"/>
    </source>
</evidence>
<organism evidence="1 2">
    <name type="scientific">SAR92 clade bacterium</name>
    <dbReference type="NCBI Taxonomy" id="2315479"/>
    <lineage>
        <taxon>Bacteria</taxon>
        <taxon>Pseudomonadati</taxon>
        <taxon>Pseudomonadota</taxon>
        <taxon>Gammaproteobacteria</taxon>
        <taxon>Cellvibrionales</taxon>
        <taxon>Porticoccaceae</taxon>
        <taxon>SAR92 clade</taxon>
    </lineage>
</organism>
<comment type="caution">
    <text evidence="1">The sequence shown here is derived from an EMBL/GenBank/DDBJ whole genome shotgun (WGS) entry which is preliminary data.</text>
</comment>
<name>A0A520LJI4_9GAMM</name>
<proteinExistence type="predicted"/>
<evidence type="ECO:0000313" key="2">
    <source>
        <dbReference type="Proteomes" id="UP000318148"/>
    </source>
</evidence>
<feature type="non-terminal residue" evidence="1">
    <location>
        <position position="44"/>
    </location>
</feature>
<keyword evidence="1" id="KW-0012">Acyltransferase</keyword>